<feature type="binding site" evidence="8">
    <location>
        <begin position="84"/>
        <end position="91"/>
    </location>
    <ligand>
        <name>GTP</name>
        <dbReference type="ChEBI" id="CHEBI:37565"/>
    </ligand>
</feature>
<evidence type="ECO:0000313" key="12">
    <source>
        <dbReference type="EMBL" id="TKA24012.1"/>
    </source>
</evidence>
<feature type="domain" description="GB1/RHD3-type G" evidence="11">
    <location>
        <begin position="74"/>
        <end position="318"/>
    </location>
</feature>
<dbReference type="AlphaFoldDB" id="A0A4U0TQB1"/>
<evidence type="ECO:0000256" key="8">
    <source>
        <dbReference type="HAMAP-Rule" id="MF_03109"/>
    </source>
</evidence>
<dbReference type="FunFam" id="3.40.50.300:FF:000727">
    <property type="entry name" value="Protein SEY1 homolog"/>
    <property type="match status" value="1"/>
</dbReference>
<feature type="region of interest" description="Disordered" evidence="9">
    <location>
        <begin position="1"/>
        <end position="38"/>
    </location>
</feature>
<accession>A0A4U0TQB1</accession>
<evidence type="ECO:0000256" key="9">
    <source>
        <dbReference type="SAM" id="MobiDB-lite"/>
    </source>
</evidence>
<dbReference type="PANTHER" id="PTHR45923">
    <property type="entry name" value="PROTEIN SEY1"/>
    <property type="match status" value="1"/>
</dbReference>
<keyword evidence="1 8" id="KW-0812">Transmembrane</keyword>
<feature type="topological domain" description="Lumenal" evidence="8">
    <location>
        <begin position="831"/>
        <end position="833"/>
    </location>
</feature>
<feature type="topological domain" description="Cytoplasmic" evidence="8">
    <location>
        <begin position="1"/>
        <end position="809"/>
    </location>
</feature>
<dbReference type="CDD" id="cd01851">
    <property type="entry name" value="GBP"/>
    <property type="match status" value="1"/>
</dbReference>
<keyword evidence="3 8" id="KW-0378">Hydrolase</keyword>
<evidence type="ECO:0000313" key="13">
    <source>
        <dbReference type="Proteomes" id="UP000308549"/>
    </source>
</evidence>
<organism evidence="12 13">
    <name type="scientific">Salinomyces thailandicus</name>
    <dbReference type="NCBI Taxonomy" id="706561"/>
    <lineage>
        <taxon>Eukaryota</taxon>
        <taxon>Fungi</taxon>
        <taxon>Dikarya</taxon>
        <taxon>Ascomycota</taxon>
        <taxon>Pezizomycotina</taxon>
        <taxon>Dothideomycetes</taxon>
        <taxon>Dothideomycetidae</taxon>
        <taxon>Mycosphaerellales</taxon>
        <taxon>Teratosphaeriaceae</taxon>
        <taxon>Salinomyces</taxon>
    </lineage>
</organism>
<evidence type="ECO:0000256" key="7">
    <source>
        <dbReference type="ARBA" id="ARBA00023136"/>
    </source>
</evidence>
<evidence type="ECO:0000256" key="2">
    <source>
        <dbReference type="ARBA" id="ARBA00022741"/>
    </source>
</evidence>
<dbReference type="InterPro" id="IPR030386">
    <property type="entry name" value="G_GB1_RHD3_dom"/>
</dbReference>
<dbReference type="Pfam" id="PF20428">
    <property type="entry name" value="Sey1_3HB"/>
    <property type="match status" value="2"/>
</dbReference>
<dbReference type="OrthoDB" id="1597724at2759"/>
<dbReference type="GO" id="GO:0016320">
    <property type="term" value="P:endoplasmic reticulum membrane fusion"/>
    <property type="evidence" value="ECO:0007669"/>
    <property type="project" value="TreeGrafter"/>
</dbReference>
<feature type="compositionally biased region" description="Polar residues" evidence="9">
    <location>
        <begin position="1"/>
        <end position="27"/>
    </location>
</feature>
<keyword evidence="13" id="KW-1185">Reference proteome</keyword>
<dbReference type="EMBL" id="NAJL01000048">
    <property type="protein sequence ID" value="TKA24012.1"/>
    <property type="molecule type" value="Genomic_DNA"/>
</dbReference>
<dbReference type="GO" id="GO:0003924">
    <property type="term" value="F:GTPase activity"/>
    <property type="evidence" value="ECO:0007669"/>
    <property type="project" value="UniProtKB-UniRule"/>
</dbReference>
<keyword evidence="2 8" id="KW-0547">Nucleotide-binding</keyword>
<proteinExistence type="inferred from homology"/>
<reference evidence="12 13" key="1">
    <citation type="submission" date="2017-03" db="EMBL/GenBank/DDBJ databases">
        <title>Genomes of endolithic fungi from Antarctica.</title>
        <authorList>
            <person name="Coleine C."/>
            <person name="Masonjones S."/>
            <person name="Stajich J.E."/>
        </authorList>
    </citation>
    <scope>NUCLEOTIDE SEQUENCE [LARGE SCALE GENOMIC DNA]</scope>
    <source>
        <strain evidence="12 13">CCFEE 6315</strain>
    </source>
</reference>
<evidence type="ECO:0000256" key="3">
    <source>
        <dbReference type="ARBA" id="ARBA00022801"/>
    </source>
</evidence>
<dbReference type="Pfam" id="PF05879">
    <property type="entry name" value="RHD3_GTPase"/>
    <property type="match status" value="1"/>
</dbReference>
<evidence type="ECO:0000256" key="4">
    <source>
        <dbReference type="ARBA" id="ARBA00022824"/>
    </source>
</evidence>
<sequence length="925" mass="103924">MATPQTNGDGRRPTTNTRHPTAPSVLTMNGHLAGSGKNLSAEDFEHGVQIIDQDKHFNENLPAYLQFGGIIRAGFNYHLISVFGSQSTGKSTLLNYLFGTDFGVMNEQERRQTTKGIWMSKNRKEHAQESHRMAENILVMDVEGTDGRERGEDQDFERKSALFALATSEVLIVNIWEHQVGLYQGANMGLLKTVFEVNLQLFLKDSKNIPRSLLFFVIRDHLGTTPLANLRETLIQDLQRIWSGLSKPPGLEKSQIGDYFDFAFVALPHKILQPEKFEQEVQRLGTRFREGYKDPKRAGLIDEDAEPILLPQYHRRIPADGFPMYAAGIWEQIDSNKDLDLPTQQELLAQFRCDEIMKEVLVPFDEVVAPLEALQAEATAAGRPSMIAELGKKMAGARSASLAAFEEEASRYHKGVFKRKQTELSEKVDGRLKTLFQNQMTAAHKTGINDFSEAVTTAVKAGQKKGGNYDFYKIVQTEKERALKKFEADAQGSLVAETPWSDYKQQLKLYRKELDEVSARLRREEMRRLATRSERWVKQRLDESIGLEFNKLGSGRAGSGAPAEGTPPATEKDIWDRIWNAFTDTVSHAEQRFTQRAQSFDASPDEVEVGLWRLRRKSWAALRGKLDEEMMEGNLLLKLRENFEDKFRYDDDGVPRLWRPTDDIEGVYTRARESTLELIPLLSRFKVSGTSAAPPLDAWIGEAPGNVTAADEEDLQPIGGLDEEEGKTLEDEMTILSDAKAQDLSARFKKTADGVYVEAKRSAIGGVTQVPLYFYGLLLALGWNEIVTGESTFTPVYHNGGNSNDGDKSFLGEGGSLCLKPTFVDTITVLRNPIYFILLILLAIAAYVTYTLNLWGPMLRMTNAASTQGVEIFREKLREFLESSETGRQAIGMSAKHGDVRLEDLRSNGAGRRVKKEEEEVVEEI</sequence>
<keyword evidence="5 8" id="KW-1133">Transmembrane helix</keyword>
<dbReference type="PANTHER" id="PTHR45923:SF2">
    <property type="entry name" value="PROTEIN SEY1"/>
    <property type="match status" value="1"/>
</dbReference>
<dbReference type="GO" id="GO:0005525">
    <property type="term" value="F:GTP binding"/>
    <property type="evidence" value="ECO:0007669"/>
    <property type="project" value="UniProtKB-UniRule"/>
</dbReference>
<dbReference type="SUPFAM" id="SSF52540">
    <property type="entry name" value="P-loop containing nucleoside triphosphate hydrolases"/>
    <property type="match status" value="1"/>
</dbReference>
<dbReference type="GO" id="GO:0005789">
    <property type="term" value="C:endoplasmic reticulum membrane"/>
    <property type="evidence" value="ECO:0007669"/>
    <property type="project" value="UniProtKB-SubCell"/>
</dbReference>
<gene>
    <name evidence="8" type="primary">SEY1</name>
    <name evidence="12" type="ORF">B0A50_06903</name>
</gene>
<protein>
    <submittedName>
        <fullName evidence="12">Protein SEY1</fullName>
    </submittedName>
</protein>
<dbReference type="InterPro" id="IPR046758">
    <property type="entry name" value="Sey1/RHD3-like_3HB"/>
</dbReference>
<comment type="subcellular location">
    <subcellularLocation>
        <location evidence="8">Endoplasmic reticulum membrane</location>
        <topology evidence="8">Multi-pass membrane protein</topology>
    </subcellularLocation>
    <text evidence="8">Enriched in the cortical ER. Concentrated in punctae along the ER tubules.</text>
</comment>
<dbReference type="Proteomes" id="UP000308549">
    <property type="component" value="Unassembled WGS sequence"/>
</dbReference>
<feature type="topological domain" description="Cytoplasmic" evidence="8">
    <location>
        <begin position="855"/>
        <end position="925"/>
    </location>
</feature>
<evidence type="ECO:0000259" key="11">
    <source>
        <dbReference type="PROSITE" id="PS51715"/>
    </source>
</evidence>
<comment type="caution">
    <text evidence="12">The sequence shown here is derived from an EMBL/GenBank/DDBJ whole genome shotgun (WGS) entry which is preliminary data.</text>
</comment>
<keyword evidence="6 8" id="KW-0342">GTP-binding</keyword>
<comment type="similarity">
    <text evidence="8">Belongs to the TRAFAC class dynamin-like GTPase superfamily. GB1/RHD3 GTPase family. RHD3 subfamily.</text>
</comment>
<name>A0A4U0TQB1_9PEZI</name>
<evidence type="ECO:0000256" key="10">
    <source>
        <dbReference type="SAM" id="Phobius"/>
    </source>
</evidence>
<dbReference type="InterPro" id="IPR027417">
    <property type="entry name" value="P-loop_NTPase"/>
</dbReference>
<feature type="transmembrane region" description="Helical" evidence="10">
    <location>
        <begin position="834"/>
        <end position="855"/>
    </location>
</feature>
<dbReference type="Gene3D" id="3.40.50.300">
    <property type="entry name" value="P-loop containing nucleotide triphosphate hydrolases"/>
    <property type="match status" value="1"/>
</dbReference>
<keyword evidence="7 8" id="KW-0472">Membrane</keyword>
<evidence type="ECO:0000256" key="5">
    <source>
        <dbReference type="ARBA" id="ARBA00022989"/>
    </source>
</evidence>
<evidence type="ECO:0000256" key="1">
    <source>
        <dbReference type="ARBA" id="ARBA00022692"/>
    </source>
</evidence>
<dbReference type="InterPro" id="IPR008803">
    <property type="entry name" value="RHD3/Sey1"/>
</dbReference>
<dbReference type="HAMAP" id="MF_03109">
    <property type="entry name" value="Sey1"/>
    <property type="match status" value="1"/>
</dbReference>
<keyword evidence="4 8" id="KW-0256">Endoplasmic reticulum</keyword>
<dbReference type="PROSITE" id="PS51715">
    <property type="entry name" value="G_GB1_RHD3"/>
    <property type="match status" value="1"/>
</dbReference>
<evidence type="ECO:0000256" key="6">
    <source>
        <dbReference type="ARBA" id="ARBA00023134"/>
    </source>
</evidence>